<comment type="similarity">
    <text evidence="2">Belongs to the MS4A family.</text>
</comment>
<dbReference type="Pfam" id="PF04103">
    <property type="entry name" value="CD20"/>
    <property type="match status" value="1"/>
</dbReference>
<sequence length="217" mass="23690">MATTLMTDAYEVTQTVPLVSPEPVQCPGEKKNKKIKVPEVPYMTRMFLKGEPVALGTVQIMIGIIMMAMGAITWFTQILYSEISLGLGLSFIFSGSVTLGAHKGTYPPLIKSALALNIISALLAMSGICYFCFAFTVQPDLKTCNTSEYDHTYHECEYKVESLQELIHGIKGILLILCVLELCVCTTTIVFSCKAKAFGNKMGKCSSHAALLNIQEA</sequence>
<evidence type="ECO:0000256" key="6">
    <source>
        <dbReference type="SAM" id="Phobius"/>
    </source>
</evidence>
<keyword evidence="4 6" id="KW-1133">Transmembrane helix</keyword>
<comment type="subcellular location">
    <subcellularLocation>
        <location evidence="1">Membrane</location>
        <topology evidence="1">Multi-pass membrane protein</topology>
    </subcellularLocation>
</comment>
<evidence type="ECO:0000256" key="2">
    <source>
        <dbReference type="ARBA" id="ARBA00009565"/>
    </source>
</evidence>
<feature type="transmembrane region" description="Helical" evidence="6">
    <location>
        <begin position="114"/>
        <end position="137"/>
    </location>
</feature>
<dbReference type="EMBL" id="JAHKSW010000001">
    <property type="protein sequence ID" value="KAG7335944.1"/>
    <property type="molecule type" value="Genomic_DNA"/>
</dbReference>
<evidence type="ECO:0000256" key="4">
    <source>
        <dbReference type="ARBA" id="ARBA00022989"/>
    </source>
</evidence>
<evidence type="ECO:0000313" key="7">
    <source>
        <dbReference type="EMBL" id="KAG7335944.1"/>
    </source>
</evidence>
<dbReference type="PANTHER" id="PTHR23320:SF128">
    <property type="entry name" value="MEMBRANE-SPANNING 4-DOMAINS SUBFAMILY A MEMBER 4A"/>
    <property type="match status" value="1"/>
</dbReference>
<gene>
    <name evidence="7" type="ORF">KOW79_000637</name>
</gene>
<evidence type="ECO:0000313" key="8">
    <source>
        <dbReference type="Proteomes" id="UP000824219"/>
    </source>
</evidence>
<dbReference type="InterPro" id="IPR007237">
    <property type="entry name" value="CD20-like"/>
</dbReference>
<keyword evidence="3 6" id="KW-0812">Transmembrane</keyword>
<evidence type="ECO:0000256" key="3">
    <source>
        <dbReference type="ARBA" id="ARBA00022692"/>
    </source>
</evidence>
<accession>A0A9D3SYA9</accession>
<feature type="transmembrane region" description="Helical" evidence="6">
    <location>
        <begin position="172"/>
        <end position="193"/>
    </location>
</feature>
<keyword evidence="8" id="KW-1185">Reference proteome</keyword>
<dbReference type="PANTHER" id="PTHR23320">
    <property type="entry name" value="MEMBRANE-SPANNING 4-DOMAINS SUBFAMILY A MS4A -RELATED"/>
    <property type="match status" value="1"/>
</dbReference>
<evidence type="ECO:0000256" key="5">
    <source>
        <dbReference type="ARBA" id="ARBA00023136"/>
    </source>
</evidence>
<reference evidence="7 8" key="1">
    <citation type="submission" date="2021-06" db="EMBL/GenBank/DDBJ databases">
        <title>Chromosome-level genome assembly of the red-tail catfish (Hemibagrus wyckioides).</title>
        <authorList>
            <person name="Shao F."/>
        </authorList>
    </citation>
    <scope>NUCLEOTIDE SEQUENCE [LARGE SCALE GENOMIC DNA]</scope>
    <source>
        <strain evidence="7">EC202008001</strain>
        <tissue evidence="7">Blood</tissue>
    </source>
</reference>
<comment type="caution">
    <text evidence="7">The sequence shown here is derived from an EMBL/GenBank/DDBJ whole genome shotgun (WGS) entry which is preliminary data.</text>
</comment>
<feature type="transmembrane region" description="Helical" evidence="6">
    <location>
        <begin position="83"/>
        <end position="102"/>
    </location>
</feature>
<dbReference type="AlphaFoldDB" id="A0A9D3SYA9"/>
<name>A0A9D3SYA9_9TELE</name>
<dbReference type="InterPro" id="IPR030417">
    <property type="entry name" value="MS4A"/>
</dbReference>
<organism evidence="7 8">
    <name type="scientific">Hemibagrus wyckioides</name>
    <dbReference type="NCBI Taxonomy" id="337641"/>
    <lineage>
        <taxon>Eukaryota</taxon>
        <taxon>Metazoa</taxon>
        <taxon>Chordata</taxon>
        <taxon>Craniata</taxon>
        <taxon>Vertebrata</taxon>
        <taxon>Euteleostomi</taxon>
        <taxon>Actinopterygii</taxon>
        <taxon>Neopterygii</taxon>
        <taxon>Teleostei</taxon>
        <taxon>Ostariophysi</taxon>
        <taxon>Siluriformes</taxon>
        <taxon>Bagridae</taxon>
        <taxon>Hemibagrus</taxon>
    </lineage>
</organism>
<protein>
    <recommendedName>
        <fullName evidence="9">Membrane-spanning 4-domains subfamily A member 4A-like</fullName>
    </recommendedName>
</protein>
<proteinExistence type="inferred from homology"/>
<feature type="transmembrane region" description="Helical" evidence="6">
    <location>
        <begin position="53"/>
        <end position="77"/>
    </location>
</feature>
<dbReference type="GO" id="GO:0016020">
    <property type="term" value="C:membrane"/>
    <property type="evidence" value="ECO:0007669"/>
    <property type="project" value="UniProtKB-SubCell"/>
</dbReference>
<keyword evidence="5 6" id="KW-0472">Membrane</keyword>
<dbReference type="Proteomes" id="UP000824219">
    <property type="component" value="Linkage Group LG01"/>
</dbReference>
<evidence type="ECO:0000256" key="1">
    <source>
        <dbReference type="ARBA" id="ARBA00004141"/>
    </source>
</evidence>
<evidence type="ECO:0008006" key="9">
    <source>
        <dbReference type="Google" id="ProtNLM"/>
    </source>
</evidence>
<dbReference type="OrthoDB" id="10071849at2759"/>